<gene>
    <name evidence="3" type="ORF">C5Y96_19055</name>
</gene>
<feature type="domain" description="Peptidase S9 prolyl oligopeptidase catalytic" evidence="2">
    <location>
        <begin position="121"/>
        <end position="176"/>
    </location>
</feature>
<reference evidence="3 4" key="1">
    <citation type="submission" date="2018-02" db="EMBL/GenBank/DDBJ databases">
        <title>Comparative genomes isolates from brazilian mangrove.</title>
        <authorList>
            <person name="Araujo J.E."/>
            <person name="Taketani R.G."/>
            <person name="Silva M.C.P."/>
            <person name="Loureco M.V."/>
            <person name="Andreote F.D."/>
        </authorList>
    </citation>
    <scope>NUCLEOTIDE SEQUENCE [LARGE SCALE GENOMIC DNA]</scope>
    <source>
        <strain evidence="3 4">HEX-2 MGV</strain>
    </source>
</reference>
<dbReference type="SUPFAM" id="SSF53474">
    <property type="entry name" value="alpha/beta-Hydrolases"/>
    <property type="match status" value="1"/>
</dbReference>
<proteinExistence type="predicted"/>
<dbReference type="EMBL" id="PUIA01000057">
    <property type="protein sequence ID" value="PQO27627.1"/>
    <property type="molecule type" value="Genomic_DNA"/>
</dbReference>
<dbReference type="Proteomes" id="UP000240009">
    <property type="component" value="Unassembled WGS sequence"/>
</dbReference>
<dbReference type="AlphaFoldDB" id="A0A2S8F649"/>
<dbReference type="GO" id="GO:0008236">
    <property type="term" value="F:serine-type peptidase activity"/>
    <property type="evidence" value="ECO:0007669"/>
    <property type="project" value="InterPro"/>
</dbReference>
<sequence>MLNSFTWLFTFFTLLQAFGCAKQDESLTQRGFVETEFTDKNGQSHTYLVFVPYDYEPDQNRPLILFLNGKGENGDDGYWTIHNNFGIEVWEMKRHFPFVCAIPQCPDEAGWTRENLLRAFDFADEVEETYGTDKDRVYITGVSQGGQGVWNALGIAPERFAAAIPLCGSPSVDAETIAKSGIPIWNHCNEQDKPALVEANQQMHMNLLKLGVSPLYSEYKASGHNCWDRVYRSAPVYEWMLEQRRTDNRSSKMFRLFSPSEIASNWVPLGNTPWRIADERVHPPEDIDFKAQDMLVSDKAYSQFELHLDACLGTESKGCRLGLTSHASEDRDTPTLEVVLPLVDQGVGEVRSSDGMWKAAIEPMAQRQLLSDYANDIRLSWQEKRLKLYINGCLAADVSVPDEIIHEGSVTHPTLMSDHDVGWQNIRLKTLDSI</sequence>
<dbReference type="InterPro" id="IPR001375">
    <property type="entry name" value="Peptidase_S9_cat"/>
</dbReference>
<evidence type="ECO:0000313" key="4">
    <source>
        <dbReference type="Proteomes" id="UP000240009"/>
    </source>
</evidence>
<dbReference type="Gene3D" id="3.40.50.1820">
    <property type="entry name" value="alpha/beta hydrolase"/>
    <property type="match status" value="1"/>
</dbReference>
<accession>A0A2S8F649</accession>
<organism evidence="3 4">
    <name type="scientific">Blastopirellula marina</name>
    <dbReference type="NCBI Taxonomy" id="124"/>
    <lineage>
        <taxon>Bacteria</taxon>
        <taxon>Pseudomonadati</taxon>
        <taxon>Planctomycetota</taxon>
        <taxon>Planctomycetia</taxon>
        <taxon>Pirellulales</taxon>
        <taxon>Pirellulaceae</taxon>
        <taxon>Blastopirellula</taxon>
    </lineage>
</organism>
<dbReference type="InterPro" id="IPR029058">
    <property type="entry name" value="AB_hydrolase_fold"/>
</dbReference>
<name>A0A2S8F649_9BACT</name>
<evidence type="ECO:0000256" key="1">
    <source>
        <dbReference type="ARBA" id="ARBA00022729"/>
    </source>
</evidence>
<comment type="caution">
    <text evidence="3">The sequence shown here is derived from an EMBL/GenBank/DDBJ whole genome shotgun (WGS) entry which is preliminary data.</text>
</comment>
<dbReference type="GO" id="GO:0006508">
    <property type="term" value="P:proteolysis"/>
    <property type="evidence" value="ECO:0007669"/>
    <property type="project" value="InterPro"/>
</dbReference>
<evidence type="ECO:0000259" key="2">
    <source>
        <dbReference type="Pfam" id="PF00326"/>
    </source>
</evidence>
<evidence type="ECO:0000313" key="3">
    <source>
        <dbReference type="EMBL" id="PQO27627.1"/>
    </source>
</evidence>
<dbReference type="PANTHER" id="PTHR43037">
    <property type="entry name" value="UNNAMED PRODUCT-RELATED"/>
    <property type="match status" value="1"/>
</dbReference>
<dbReference type="InterPro" id="IPR050955">
    <property type="entry name" value="Plant_Biomass_Hydrol_Est"/>
</dbReference>
<keyword evidence="1" id="KW-0732">Signal</keyword>
<dbReference type="RefSeq" id="WP_105356581.1">
    <property type="nucleotide sequence ID" value="NZ_PUIA01000057.1"/>
</dbReference>
<protein>
    <recommendedName>
        <fullName evidence="2">Peptidase S9 prolyl oligopeptidase catalytic domain-containing protein</fullName>
    </recommendedName>
</protein>
<dbReference type="PANTHER" id="PTHR43037:SF1">
    <property type="entry name" value="BLL1128 PROTEIN"/>
    <property type="match status" value="1"/>
</dbReference>
<dbReference type="Pfam" id="PF00326">
    <property type="entry name" value="Peptidase_S9"/>
    <property type="match status" value="1"/>
</dbReference>
<dbReference type="Gene3D" id="2.60.120.560">
    <property type="entry name" value="Exo-inulinase, domain 1"/>
    <property type="match status" value="1"/>
</dbReference>
<dbReference type="OrthoDB" id="282633at2"/>